<gene>
    <name evidence="2" type="ORF">O7A05_20500</name>
</gene>
<evidence type="ECO:0000313" key="3">
    <source>
        <dbReference type="Proteomes" id="UP001366503"/>
    </source>
</evidence>
<proteinExistence type="predicted"/>
<evidence type="ECO:0000313" key="2">
    <source>
        <dbReference type="EMBL" id="MEI9404520.1"/>
    </source>
</evidence>
<dbReference type="EMBL" id="JAPYKO010000015">
    <property type="protein sequence ID" value="MEI9404520.1"/>
    <property type="molecule type" value="Genomic_DNA"/>
</dbReference>
<protein>
    <recommendedName>
        <fullName evidence="4">C-type lysozyme inhibitor domain-containing protein</fullName>
    </recommendedName>
</protein>
<sequence>MSFGHTVRVSITIPLLLAAAACVPQDGAPKVANAAPPAASPAPAPQSAAPVAPTAAATPPIPAPAPVATTAPAPATTKTPATPAPATKIVTDLTVPRSGIGTASYRCGNGGMITIQNLGSSLRVVRPDGSTEEFAASPANQSSRYQEAATHDAIVIDGREALVMKRGSTPQTCRR</sequence>
<feature type="compositionally biased region" description="Low complexity" evidence="1">
    <location>
        <begin position="45"/>
        <end position="58"/>
    </location>
</feature>
<comment type="caution">
    <text evidence="2">The sequence shown here is derived from an EMBL/GenBank/DDBJ whole genome shotgun (WGS) entry which is preliminary data.</text>
</comment>
<name>A0ABU8KGG7_9HYPH</name>
<feature type="region of interest" description="Disordered" evidence="1">
    <location>
        <begin position="29"/>
        <end position="89"/>
    </location>
</feature>
<dbReference type="Proteomes" id="UP001366503">
    <property type="component" value="Unassembled WGS sequence"/>
</dbReference>
<evidence type="ECO:0008006" key="4">
    <source>
        <dbReference type="Google" id="ProtNLM"/>
    </source>
</evidence>
<dbReference type="RefSeq" id="WP_337094797.1">
    <property type="nucleotide sequence ID" value="NZ_JAPYKO010000015.1"/>
</dbReference>
<reference evidence="2 3" key="1">
    <citation type="submission" date="2022-12" db="EMBL/GenBank/DDBJ databases">
        <authorList>
            <person name="Muema E."/>
        </authorList>
    </citation>
    <scope>NUCLEOTIDE SEQUENCE [LARGE SCALE GENOMIC DNA]</scope>
    <source>
        <strain evidence="3">1330</strain>
    </source>
</reference>
<feature type="compositionally biased region" description="Low complexity" evidence="1">
    <location>
        <begin position="66"/>
        <end position="87"/>
    </location>
</feature>
<keyword evidence="3" id="KW-1185">Reference proteome</keyword>
<organism evidence="2 3">
    <name type="scientific">Mesorhizobium argentiipisi</name>
    <dbReference type="NCBI Taxonomy" id="3015175"/>
    <lineage>
        <taxon>Bacteria</taxon>
        <taxon>Pseudomonadati</taxon>
        <taxon>Pseudomonadota</taxon>
        <taxon>Alphaproteobacteria</taxon>
        <taxon>Hyphomicrobiales</taxon>
        <taxon>Phyllobacteriaceae</taxon>
        <taxon>Mesorhizobium</taxon>
    </lineage>
</organism>
<accession>A0ABU8KGG7</accession>
<evidence type="ECO:0000256" key="1">
    <source>
        <dbReference type="SAM" id="MobiDB-lite"/>
    </source>
</evidence>